<evidence type="ECO:0000313" key="2">
    <source>
        <dbReference type="EMBL" id="RZT59341.1"/>
    </source>
</evidence>
<dbReference type="AlphaFoldDB" id="A0A4Q7TFU8"/>
<reference evidence="2 3" key="1">
    <citation type="journal article" date="2015" name="Stand. Genomic Sci.">
        <title>Genomic Encyclopedia of Bacterial and Archaeal Type Strains, Phase III: the genomes of soil and plant-associated and newly described type strains.</title>
        <authorList>
            <person name="Whitman W.B."/>
            <person name="Woyke T."/>
            <person name="Klenk H.P."/>
            <person name="Zhou Y."/>
            <person name="Lilburn T.G."/>
            <person name="Beck B.J."/>
            <person name="De Vos P."/>
            <person name="Vandamme P."/>
            <person name="Eisen J.A."/>
            <person name="Garrity G."/>
            <person name="Hugenholtz P."/>
            <person name="Kyrpides N.C."/>
        </authorList>
    </citation>
    <scope>NUCLEOTIDE SEQUENCE [LARGE SCALE GENOMIC DNA]</scope>
    <source>
        <strain evidence="2 3">AC4r</strain>
    </source>
</reference>
<comment type="caution">
    <text evidence="2">The sequence shown here is derived from an EMBL/GenBank/DDBJ whole genome shotgun (WGS) entry which is preliminary data.</text>
</comment>
<protein>
    <submittedName>
        <fullName evidence="2">Uncharacterized protein</fullName>
    </submittedName>
</protein>
<sequence>MSDWLMFALQAGLLVVTGVAAWAAWSQAASAKRSRENADAAALRADEFQQRAVSAAERQAEALERQLDRPAWGIASASESAWHVINESGRDLQGVTVEAEQKNAIQIVSKKLPATVRFGETIVVIWSKSFSSPSTMPITVRWESETGGPREQHATLA</sequence>
<keyword evidence="1" id="KW-0175">Coiled coil</keyword>
<evidence type="ECO:0000313" key="3">
    <source>
        <dbReference type="Proteomes" id="UP000292408"/>
    </source>
</evidence>
<dbReference type="Proteomes" id="UP000292408">
    <property type="component" value="Unassembled WGS sequence"/>
</dbReference>
<proteinExistence type="predicted"/>
<gene>
    <name evidence="2" type="ORF">EV140_1946</name>
</gene>
<name>A0A4Q7TFU8_9MICO</name>
<keyword evidence="3" id="KW-1185">Reference proteome</keyword>
<dbReference type="RefSeq" id="WP_130283385.1">
    <property type="nucleotide sequence ID" value="NZ_SGXT01000016.1"/>
</dbReference>
<dbReference type="EMBL" id="SGXT01000016">
    <property type="protein sequence ID" value="RZT59341.1"/>
    <property type="molecule type" value="Genomic_DNA"/>
</dbReference>
<feature type="coiled-coil region" evidence="1">
    <location>
        <begin position="31"/>
        <end position="66"/>
    </location>
</feature>
<evidence type="ECO:0000256" key="1">
    <source>
        <dbReference type="SAM" id="Coils"/>
    </source>
</evidence>
<organism evidence="2 3">
    <name type="scientific">Microcella alkaliphila</name>
    <dbReference type="NCBI Taxonomy" id="279828"/>
    <lineage>
        <taxon>Bacteria</taxon>
        <taxon>Bacillati</taxon>
        <taxon>Actinomycetota</taxon>
        <taxon>Actinomycetes</taxon>
        <taxon>Micrococcales</taxon>
        <taxon>Microbacteriaceae</taxon>
        <taxon>Microcella</taxon>
    </lineage>
</organism>
<accession>A0A4Q7TFU8</accession>